<feature type="transmembrane region" description="Helical" evidence="4">
    <location>
        <begin position="6"/>
        <end position="28"/>
    </location>
</feature>
<dbReference type="InterPro" id="IPR018145">
    <property type="entry name" value="CagE_TrbE_VirB_cntrl_dom"/>
</dbReference>
<comment type="similarity">
    <text evidence="1">Belongs to the TrbE/VirB4 family.</text>
</comment>
<dbReference type="InterPro" id="IPR051162">
    <property type="entry name" value="T4SS_component"/>
</dbReference>
<dbReference type="Pfam" id="PF03135">
    <property type="entry name" value="CagE_TrbE_VirB"/>
    <property type="match status" value="2"/>
</dbReference>
<dbReference type="Pfam" id="PF01935">
    <property type="entry name" value="DUF87"/>
    <property type="match status" value="1"/>
</dbReference>
<feature type="domain" description="AAA+ ATPase" evidence="5">
    <location>
        <begin position="477"/>
        <end position="746"/>
    </location>
</feature>
<keyword evidence="2" id="KW-0547">Nucleotide-binding</keyword>
<evidence type="ECO:0000259" key="5">
    <source>
        <dbReference type="SMART" id="SM00382"/>
    </source>
</evidence>
<dbReference type="Pfam" id="PF19044">
    <property type="entry name" value="P-loop_TraG"/>
    <property type="match status" value="1"/>
</dbReference>
<organism evidence="7">
    <name type="scientific">Thiothrix subterranea</name>
    <dbReference type="NCBI Taxonomy" id="2735563"/>
    <lineage>
        <taxon>Bacteria</taxon>
        <taxon>Pseudomonadati</taxon>
        <taxon>Pseudomonadota</taxon>
        <taxon>Gammaproteobacteria</taxon>
        <taxon>Thiotrichales</taxon>
        <taxon>Thiotrichaceae</taxon>
        <taxon>Thiothrix</taxon>
    </lineage>
</organism>
<dbReference type="EMBL" id="JAVFKN010000010">
    <property type="protein sequence ID" value="MDQ5768634.1"/>
    <property type="molecule type" value="Genomic_DNA"/>
</dbReference>
<dbReference type="RefSeq" id="WP_308134605.1">
    <property type="nucleotide sequence ID" value="NZ_CP133216.1"/>
</dbReference>
<accession>A0AA51QVJ4</accession>
<dbReference type="SUPFAM" id="SSF52540">
    <property type="entry name" value="P-loop containing nucleoside triphosphate hydrolases"/>
    <property type="match status" value="1"/>
</dbReference>
<name>A0AA51QVJ4_9GAMM</name>
<dbReference type="NCBIfam" id="NF010447">
    <property type="entry name" value="PRK13873.1"/>
    <property type="match status" value="1"/>
</dbReference>
<dbReference type="EMBL" id="CP133216">
    <property type="protein sequence ID" value="WML84788.1"/>
    <property type="molecule type" value="Genomic_DNA"/>
</dbReference>
<dbReference type="InterPro" id="IPR027417">
    <property type="entry name" value="P-loop_NTPase"/>
</dbReference>
<gene>
    <name evidence="7" type="primary">trbE</name>
    <name evidence="6" type="ORF">RCC75_08855</name>
    <name evidence="7" type="ORF">RCG00_00455</name>
</gene>
<dbReference type="GO" id="GO:0005524">
    <property type="term" value="F:ATP binding"/>
    <property type="evidence" value="ECO:0007669"/>
    <property type="project" value="UniProtKB-KW"/>
</dbReference>
<evidence type="ECO:0000256" key="3">
    <source>
        <dbReference type="ARBA" id="ARBA00022840"/>
    </source>
</evidence>
<dbReference type="InterPro" id="IPR043964">
    <property type="entry name" value="P-loop_TraG"/>
</dbReference>
<evidence type="ECO:0000313" key="7">
    <source>
        <dbReference type="EMBL" id="WML84788.1"/>
    </source>
</evidence>
<dbReference type="Proteomes" id="UP001223336">
    <property type="component" value="Unassembled WGS sequence"/>
</dbReference>
<sequence length="844" mass="95155">MTFLHSDYLLIAILLTFFLLLGFGFFIVARQGMAERKPGQHEALADHLQWGALVAPGIILNKNRTLLRTIAFRGPDLAASSDEEMMVVTAKVNNALKRLGTGWTYFIEAQRFQQDVYPQSRWPVAVAWLVDRERQGNFEEKAEHFESSYYLSFVWERPQPLEKKLVDLFYENPKNAKLEDGFARDLDYFIRATTEITTILDTVFPSVGVLDDGQLLSYLHSTLSAQAHPVAAPDLPMYLDAYIPDQPFMAGEVAMVGDYYMPTLSVTGFPHTTTPGVLDKLNYLNIEYRWVNRFICLDKGEAMSTILRQRRYWTGKVKNIWIMLKETAAGEPSRLLNTDAQNKADDADAASQELGMDLVAYGQYTTTVTVWDKNLQQAMNKLHEIKKILNASGFVVKDERMYAFEAWKGSLPGEIRANVRRPLVNTINLAHMMPVSSIWAGDVSNPHLLAACGEGNPHMVCSTTGSTPFRLNLNVGDVGHTVILGPTGSGKSTLLAMLELQWLKYPNAQVIIFDKDRSARAATMAAGGRYYEPGNEDAAVAFQPLAQIDREGERNWALRYVCDMLELQNLTLTPAITQEVEGALRSLADAPPEQRTLTGLHALCQNADIRDALHLYTLSGAYGQLFDADQDELKSSFWLMFEMTHVMEMGEQVVIPTLSYLFHRIEKRFDGRPTLLVLDECWLFLRHGIFASRLQSWLKTLRKRNVYVVFATQEPADAAESSISPTIISACPTRIFLPDAEATVPEVAKYYKTFGLTDAELHIIANAQQKRDYYYRSIKGRRLFTLDMGPVALAFAGFSNPKQQVFLDTIEKKLPASRWAAAILKYNHLDWAVELLEPPRRKAA</sequence>
<keyword evidence="4" id="KW-0472">Membrane</keyword>
<evidence type="ECO:0000313" key="8">
    <source>
        <dbReference type="Proteomes" id="UP001223336"/>
    </source>
</evidence>
<dbReference type="PANTHER" id="PTHR30121">
    <property type="entry name" value="UNCHARACTERIZED PROTEIN YJGR-RELATED"/>
    <property type="match status" value="1"/>
</dbReference>
<keyword evidence="4" id="KW-1133">Transmembrane helix</keyword>
<dbReference type="InterPro" id="IPR003593">
    <property type="entry name" value="AAA+_ATPase"/>
</dbReference>
<dbReference type="Gene3D" id="3.40.50.300">
    <property type="entry name" value="P-loop containing nucleotide triphosphate hydrolases"/>
    <property type="match status" value="2"/>
</dbReference>
<dbReference type="CDD" id="cd00267">
    <property type="entry name" value="ABC_ATPase"/>
    <property type="match status" value="1"/>
</dbReference>
<reference evidence="7 8" key="1">
    <citation type="submission" date="2023-08" db="EMBL/GenBank/DDBJ databases">
        <title>New molecular markers tilS and rpoB for phylogenetic and monitoring studies of the genus Thiothrix biodiversity.</title>
        <authorList>
            <person name="Ravin N.V."/>
            <person name="Smolyakov D."/>
            <person name="Markov N.D."/>
            <person name="Beletsky A.V."/>
            <person name="Mardanov A.V."/>
            <person name="Rudenko T.S."/>
            <person name="Grabovich M.Y."/>
        </authorList>
    </citation>
    <scope>NUCLEOTIDE SEQUENCE</scope>
    <source>
        <strain evidence="7">DNT52</strain>
        <strain evidence="6 8">H33</strain>
        <plasmid evidence="7">pThsubDNT52_1</plasmid>
    </source>
</reference>
<dbReference type="Proteomes" id="UP001229862">
    <property type="component" value="Plasmid pThsubDNT52_1"/>
</dbReference>
<evidence type="ECO:0000256" key="1">
    <source>
        <dbReference type="ARBA" id="ARBA00006512"/>
    </source>
</evidence>
<dbReference type="InterPro" id="IPR002789">
    <property type="entry name" value="HerA_central"/>
</dbReference>
<keyword evidence="7" id="KW-0614">Plasmid</keyword>
<dbReference type="PANTHER" id="PTHR30121:SF12">
    <property type="entry name" value="TYPE IV SECRETION SYSTEM PROTEIN CAGE"/>
    <property type="match status" value="1"/>
</dbReference>
<keyword evidence="8" id="KW-1185">Reference proteome</keyword>
<evidence type="ECO:0000256" key="4">
    <source>
        <dbReference type="SAM" id="Phobius"/>
    </source>
</evidence>
<dbReference type="SMART" id="SM00382">
    <property type="entry name" value="AAA"/>
    <property type="match status" value="1"/>
</dbReference>
<dbReference type="AlphaFoldDB" id="A0AA51QVJ4"/>
<evidence type="ECO:0000313" key="6">
    <source>
        <dbReference type="EMBL" id="MDQ5768634.1"/>
    </source>
</evidence>
<protein>
    <submittedName>
        <fullName evidence="7">Conjugal transfer protein TrbE</fullName>
    </submittedName>
</protein>
<proteinExistence type="inferred from homology"/>
<keyword evidence="4" id="KW-0812">Transmembrane</keyword>
<evidence type="ECO:0000256" key="2">
    <source>
        <dbReference type="ARBA" id="ARBA00022741"/>
    </source>
</evidence>
<keyword evidence="3" id="KW-0067">ATP-binding</keyword>
<geneLocation type="plasmid" evidence="7">
    <name>pThsubDNT52_1</name>
</geneLocation>